<evidence type="ECO:0000313" key="2">
    <source>
        <dbReference type="Proteomes" id="UP001056012"/>
    </source>
</evidence>
<keyword evidence="2" id="KW-1185">Reference proteome</keyword>
<organism evidence="1 2">
    <name type="scientific">Curvularia clavata</name>
    <dbReference type="NCBI Taxonomy" id="95742"/>
    <lineage>
        <taxon>Eukaryota</taxon>
        <taxon>Fungi</taxon>
        <taxon>Dikarya</taxon>
        <taxon>Ascomycota</taxon>
        <taxon>Pezizomycotina</taxon>
        <taxon>Dothideomycetes</taxon>
        <taxon>Pleosporomycetidae</taxon>
        <taxon>Pleosporales</taxon>
        <taxon>Pleosporineae</taxon>
        <taxon>Pleosporaceae</taxon>
        <taxon>Curvularia</taxon>
    </lineage>
</organism>
<sequence>MTKQLSHKSALVLLPPPGIVEPIEAVRRVYDRQFFRWPPHINLLYPFLLSPSESGRLQSDIRMRIEKVTQNIQPFHMALRADPPGVFHHSKTSKTVWLGPTTRSVRELQAALQYEFFRGVPDCNRRPFRPHISIGQAKSHDAADHLSAEITKSISEFVARNTNVNGGDRPAELGWLVDQVHVIERKGDKDRFKIIGTIRLGEPSASTQQVASDT</sequence>
<accession>A0A9Q9DVT7</accession>
<dbReference type="EMBL" id="CP089278">
    <property type="protein sequence ID" value="USP80199.1"/>
    <property type="molecule type" value="Genomic_DNA"/>
</dbReference>
<evidence type="ECO:0008006" key="3">
    <source>
        <dbReference type="Google" id="ProtNLM"/>
    </source>
</evidence>
<dbReference type="OrthoDB" id="10263155at2759"/>
<dbReference type="VEuPathDB" id="FungiDB:yc1106_07473"/>
<dbReference type="InterPro" id="IPR009097">
    <property type="entry name" value="Cyclic_Pdiesterase"/>
</dbReference>
<dbReference type="PANTHER" id="PTHR37474">
    <property type="entry name" value="RNA LIGASE/CYCLIC NUCLEOTIDE PHOSPHODIESTERASE"/>
    <property type="match status" value="1"/>
</dbReference>
<dbReference type="SUPFAM" id="SSF55144">
    <property type="entry name" value="LigT-like"/>
    <property type="match status" value="1"/>
</dbReference>
<reference evidence="1" key="1">
    <citation type="submission" date="2021-12" db="EMBL/GenBank/DDBJ databases">
        <title>Curvularia clavata genome.</title>
        <authorList>
            <person name="Cao Y."/>
        </authorList>
    </citation>
    <scope>NUCLEOTIDE SEQUENCE</scope>
    <source>
        <strain evidence="1">Yc1106</strain>
    </source>
</reference>
<gene>
    <name evidence="1" type="ORF">yc1106_07473</name>
</gene>
<dbReference type="Gene3D" id="3.90.1140.10">
    <property type="entry name" value="Cyclic phosphodiesterase"/>
    <property type="match status" value="1"/>
</dbReference>
<dbReference type="PANTHER" id="PTHR37474:SF1">
    <property type="entry name" value="2'-5' RNA LIGASE FAMILY PROTEIN"/>
    <property type="match status" value="1"/>
</dbReference>
<dbReference type="AlphaFoldDB" id="A0A9Q9DVT7"/>
<proteinExistence type="predicted"/>
<protein>
    <recommendedName>
        <fullName evidence="3">2'-5' RNA ligase family protein</fullName>
    </recommendedName>
</protein>
<dbReference type="Proteomes" id="UP001056012">
    <property type="component" value="Chromosome 5"/>
</dbReference>
<name>A0A9Q9DVT7_CURCL</name>
<evidence type="ECO:0000313" key="1">
    <source>
        <dbReference type="EMBL" id="USP80199.1"/>
    </source>
</evidence>
<dbReference type="Pfam" id="PF13563">
    <property type="entry name" value="2_5_RNA_ligase2"/>
    <property type="match status" value="1"/>
</dbReference>